<evidence type="ECO:0000313" key="4">
    <source>
        <dbReference type="Proteomes" id="UP000716291"/>
    </source>
</evidence>
<feature type="region of interest" description="Disordered" evidence="1">
    <location>
        <begin position="281"/>
        <end position="388"/>
    </location>
</feature>
<gene>
    <name evidence="3" type="ORF">G6F64_003744</name>
</gene>
<accession>A0A9P6XDP2</accession>
<evidence type="ECO:0000259" key="2">
    <source>
        <dbReference type="PROSITE" id="PS50090"/>
    </source>
</evidence>
<dbReference type="Gene3D" id="1.10.10.60">
    <property type="entry name" value="Homeodomain-like"/>
    <property type="match status" value="1"/>
</dbReference>
<sequence length="447" mass="51000">MSQQQRTFVFRNSFASGELQDIKGSSRDNTPPLTSTMDASAASSRSPVVHAPTTAVGPNEAVANQHASTPGPGNAVSSESSDVNVLIQQALLHQNRESTQVTFTTPTNRAMIAHPHWTVAETKSLIEAVTRYYGRMSQAKTNNMLGNVWEDILYDFNLAKPYRRSRRACQDKWHQLVKQYKDTIESVRRDNVQAENVFTYYQDMHRLLGRDNASEQQPHYNSFQVDQSAVTHEQSRAQPQQLHQEQIPQRVQQQTQASQTQQQVQTPQVVQAAQPLQCQQQVQPPPVQQQTQPPQLQQPVQPPQLMQQPYPPHAVQPNGQPNQPNQYQPQIQSPQTQLIQPTVQPQQQKRAGNNTTTQEEPEQQKTIVSRQAAEVGEVRPVAESSQYKRRRTTEELLEMILLKQEEMISVVRERTELERQAQYRNREQHQELMGLISHLIDKTSKNL</sequence>
<feature type="domain" description="Myb-like" evidence="2">
    <location>
        <begin position="117"/>
        <end position="177"/>
    </location>
</feature>
<feature type="region of interest" description="Disordered" evidence="1">
    <location>
        <begin position="226"/>
        <end position="254"/>
    </location>
</feature>
<dbReference type="PROSITE" id="PS50090">
    <property type="entry name" value="MYB_LIKE"/>
    <property type="match status" value="1"/>
</dbReference>
<feature type="compositionally biased region" description="Polar residues" evidence="1">
    <location>
        <begin position="27"/>
        <end position="46"/>
    </location>
</feature>
<name>A0A9P6XDP2_RHIOR</name>
<proteinExistence type="predicted"/>
<feature type="region of interest" description="Disordered" evidence="1">
    <location>
        <begin position="19"/>
        <end position="53"/>
    </location>
</feature>
<evidence type="ECO:0000313" key="3">
    <source>
        <dbReference type="EMBL" id="KAG1311522.1"/>
    </source>
</evidence>
<dbReference type="AlphaFoldDB" id="A0A9P6XDP2"/>
<keyword evidence="4" id="KW-1185">Reference proteome</keyword>
<dbReference type="Pfam" id="PF13837">
    <property type="entry name" value="Myb_DNA-bind_4"/>
    <property type="match status" value="1"/>
</dbReference>
<dbReference type="InterPro" id="IPR001005">
    <property type="entry name" value="SANT/Myb"/>
</dbReference>
<organism evidence="3 4">
    <name type="scientific">Rhizopus oryzae</name>
    <name type="common">Mucormycosis agent</name>
    <name type="synonym">Rhizopus arrhizus var. delemar</name>
    <dbReference type="NCBI Taxonomy" id="64495"/>
    <lineage>
        <taxon>Eukaryota</taxon>
        <taxon>Fungi</taxon>
        <taxon>Fungi incertae sedis</taxon>
        <taxon>Mucoromycota</taxon>
        <taxon>Mucoromycotina</taxon>
        <taxon>Mucoromycetes</taxon>
        <taxon>Mucorales</taxon>
        <taxon>Mucorineae</taxon>
        <taxon>Rhizopodaceae</taxon>
        <taxon>Rhizopus</taxon>
    </lineage>
</organism>
<feature type="compositionally biased region" description="Low complexity" evidence="1">
    <location>
        <begin position="238"/>
        <end position="254"/>
    </location>
</feature>
<reference evidence="3" key="1">
    <citation type="journal article" date="2020" name="Microb. Genom.">
        <title>Genetic diversity of clinical and environmental Mucorales isolates obtained from an investigation of mucormycosis cases among solid organ transplant recipients.</title>
        <authorList>
            <person name="Nguyen M.H."/>
            <person name="Kaul D."/>
            <person name="Muto C."/>
            <person name="Cheng S.J."/>
            <person name="Richter R.A."/>
            <person name="Bruno V.M."/>
            <person name="Liu G."/>
            <person name="Beyhan S."/>
            <person name="Sundermann A.J."/>
            <person name="Mounaud S."/>
            <person name="Pasculle A.W."/>
            <person name="Nierman W.C."/>
            <person name="Driscoll E."/>
            <person name="Cumbie R."/>
            <person name="Clancy C.J."/>
            <person name="Dupont C.L."/>
        </authorList>
    </citation>
    <scope>NUCLEOTIDE SEQUENCE</scope>
    <source>
        <strain evidence="3">GL11</strain>
    </source>
</reference>
<protein>
    <recommendedName>
        <fullName evidence="2">Myb-like domain-containing protein</fullName>
    </recommendedName>
</protein>
<feature type="compositionally biased region" description="Low complexity" evidence="1">
    <location>
        <begin position="281"/>
        <end position="308"/>
    </location>
</feature>
<comment type="caution">
    <text evidence="3">The sequence shown here is derived from an EMBL/GenBank/DDBJ whole genome shotgun (WGS) entry which is preliminary data.</text>
</comment>
<feature type="compositionally biased region" description="Low complexity" evidence="1">
    <location>
        <begin position="316"/>
        <end position="348"/>
    </location>
</feature>
<evidence type="ECO:0000256" key="1">
    <source>
        <dbReference type="SAM" id="MobiDB-lite"/>
    </source>
</evidence>
<dbReference type="InterPro" id="IPR044822">
    <property type="entry name" value="Myb_DNA-bind_4"/>
</dbReference>
<dbReference type="EMBL" id="JAANQT010000380">
    <property type="protein sequence ID" value="KAG1311522.1"/>
    <property type="molecule type" value="Genomic_DNA"/>
</dbReference>
<dbReference type="Proteomes" id="UP000716291">
    <property type="component" value="Unassembled WGS sequence"/>
</dbReference>